<organism evidence="7">
    <name type="scientific">uncultured Anaerotruncus sp</name>
    <dbReference type="NCBI Taxonomy" id="905011"/>
    <lineage>
        <taxon>Bacteria</taxon>
        <taxon>Bacillati</taxon>
        <taxon>Bacillota</taxon>
        <taxon>Clostridia</taxon>
        <taxon>Eubacteriales</taxon>
        <taxon>Oscillospiraceae</taxon>
        <taxon>Anaerotruncus</taxon>
        <taxon>environmental samples</taxon>
    </lineage>
</organism>
<dbReference type="GO" id="GO:0016616">
    <property type="term" value="F:oxidoreductase activity, acting on the CH-OH group of donors, NAD or NADP as acceptor"/>
    <property type="evidence" value="ECO:0007669"/>
    <property type="project" value="InterPro"/>
</dbReference>
<evidence type="ECO:0000256" key="3">
    <source>
        <dbReference type="ARBA" id="ARBA00023027"/>
    </source>
</evidence>
<sequence length="321" mass="34849">MKIQNVLVAIPADEAHRAKLEAAAPGASFQYIPAKEVTKEDAQKAEVVIGNVAPALLTGSPNLKWVQLNSAGTDGYTTGALPEGTILTNATGAYGLTISEHMLALTLSLMKHLPTYRDHQAGKLWKDAGPVKSVYGSTVLILGLGDIGGEYARKVKALGAYTIGVRRTKAQKPDYLDELYQMDSLEELLPRADVVAMVLPGTDATCHVMNKERLLLMKKDAILVNVGRGNAIDPAALYEVMQGGHLWGVGLDVTEPEPLPAESPLWELPNLEITPHSSGGFHLQETYERIVNIALRNLSHYQKEEAMENIVDFSTGYRVVK</sequence>
<reference evidence="7" key="1">
    <citation type="submission" date="2019-11" db="EMBL/GenBank/DDBJ databases">
        <authorList>
            <person name="Feng L."/>
        </authorList>
    </citation>
    <scope>NUCLEOTIDE SEQUENCE</scope>
    <source>
        <strain evidence="7">AundefinedLFYP135</strain>
    </source>
</reference>
<feature type="domain" description="D-isomer specific 2-hydroxyacid dehydrogenase NAD-binding" evidence="6">
    <location>
        <begin position="103"/>
        <end position="277"/>
    </location>
</feature>
<dbReference type="SUPFAM" id="SSF51735">
    <property type="entry name" value="NAD(P)-binding Rossmann-fold domains"/>
    <property type="match status" value="1"/>
</dbReference>
<dbReference type="CDD" id="cd05300">
    <property type="entry name" value="2-Hacid_dh_1"/>
    <property type="match status" value="1"/>
</dbReference>
<name>A0A6N2TSV5_9FIRM</name>
<dbReference type="Pfam" id="PF02826">
    <property type="entry name" value="2-Hacid_dh_C"/>
    <property type="match status" value="1"/>
</dbReference>
<dbReference type="PANTHER" id="PTHR43333">
    <property type="entry name" value="2-HACID_DH_C DOMAIN-CONTAINING PROTEIN"/>
    <property type="match status" value="1"/>
</dbReference>
<protein>
    <submittedName>
        <fullName evidence="7">2-hydroxyacid dehydrogenase</fullName>
        <ecNumber evidence="7">1.-.-.-</ecNumber>
    </submittedName>
</protein>
<feature type="domain" description="D-isomer specific 2-hydroxyacid dehydrogenase catalytic" evidence="5">
    <location>
        <begin position="33"/>
        <end position="311"/>
    </location>
</feature>
<gene>
    <name evidence="7" type="ORF">AULFYP135_01559</name>
</gene>
<evidence type="ECO:0000256" key="4">
    <source>
        <dbReference type="RuleBase" id="RU003719"/>
    </source>
</evidence>
<evidence type="ECO:0000256" key="2">
    <source>
        <dbReference type="ARBA" id="ARBA00023002"/>
    </source>
</evidence>
<dbReference type="EC" id="1.-.-.-" evidence="7"/>
<dbReference type="InterPro" id="IPR006139">
    <property type="entry name" value="D-isomer_2_OHA_DH_cat_dom"/>
</dbReference>
<dbReference type="Gene3D" id="3.40.50.720">
    <property type="entry name" value="NAD(P)-binding Rossmann-like Domain"/>
    <property type="match status" value="2"/>
</dbReference>
<dbReference type="InterPro" id="IPR006140">
    <property type="entry name" value="D-isomer_DH_NAD-bd"/>
</dbReference>
<evidence type="ECO:0000313" key="7">
    <source>
        <dbReference type="EMBL" id="VYT08079.1"/>
    </source>
</evidence>
<keyword evidence="2 4" id="KW-0560">Oxidoreductase</keyword>
<keyword evidence="3" id="KW-0520">NAD</keyword>
<dbReference type="PANTHER" id="PTHR43333:SF1">
    <property type="entry name" value="D-ISOMER SPECIFIC 2-HYDROXYACID DEHYDROGENASE NAD-BINDING DOMAIN-CONTAINING PROTEIN"/>
    <property type="match status" value="1"/>
</dbReference>
<proteinExistence type="inferred from homology"/>
<dbReference type="InterPro" id="IPR036291">
    <property type="entry name" value="NAD(P)-bd_dom_sf"/>
</dbReference>
<evidence type="ECO:0000259" key="5">
    <source>
        <dbReference type="Pfam" id="PF00389"/>
    </source>
</evidence>
<dbReference type="Pfam" id="PF00389">
    <property type="entry name" value="2-Hacid_dh"/>
    <property type="match status" value="1"/>
</dbReference>
<evidence type="ECO:0000256" key="1">
    <source>
        <dbReference type="ARBA" id="ARBA00005854"/>
    </source>
</evidence>
<accession>A0A6N2TSV5</accession>
<evidence type="ECO:0000259" key="6">
    <source>
        <dbReference type="Pfam" id="PF02826"/>
    </source>
</evidence>
<dbReference type="SUPFAM" id="SSF52283">
    <property type="entry name" value="Formate/glycerate dehydrogenase catalytic domain-like"/>
    <property type="match status" value="1"/>
</dbReference>
<dbReference type="GO" id="GO:0051287">
    <property type="term" value="F:NAD binding"/>
    <property type="evidence" value="ECO:0007669"/>
    <property type="project" value="InterPro"/>
</dbReference>
<dbReference type="EMBL" id="CACRSL010000003">
    <property type="protein sequence ID" value="VYT08079.1"/>
    <property type="molecule type" value="Genomic_DNA"/>
</dbReference>
<comment type="similarity">
    <text evidence="1 4">Belongs to the D-isomer specific 2-hydroxyacid dehydrogenase family.</text>
</comment>
<dbReference type="AlphaFoldDB" id="A0A6N2TSV5"/>